<comment type="caution">
    <text evidence="1">The sequence shown here is derived from an EMBL/GenBank/DDBJ whole genome shotgun (WGS) entry which is preliminary data.</text>
</comment>
<gene>
    <name evidence="1" type="ORF">BJ212DRAFT_942452</name>
</gene>
<dbReference type="AlphaFoldDB" id="A0A9P7DET5"/>
<reference evidence="1" key="1">
    <citation type="journal article" date="2020" name="New Phytol.">
        <title>Comparative genomics reveals dynamic genome evolution in host specialist ectomycorrhizal fungi.</title>
        <authorList>
            <person name="Lofgren L.A."/>
            <person name="Nguyen N.H."/>
            <person name="Vilgalys R."/>
            <person name="Ruytinx J."/>
            <person name="Liao H.L."/>
            <person name="Branco S."/>
            <person name="Kuo A."/>
            <person name="LaButti K."/>
            <person name="Lipzen A."/>
            <person name="Andreopoulos W."/>
            <person name="Pangilinan J."/>
            <person name="Riley R."/>
            <person name="Hundley H."/>
            <person name="Na H."/>
            <person name="Barry K."/>
            <person name="Grigoriev I.V."/>
            <person name="Stajich J.E."/>
            <person name="Kennedy P.G."/>
        </authorList>
    </citation>
    <scope>NUCLEOTIDE SEQUENCE</scope>
    <source>
        <strain evidence="1">MN1</strain>
    </source>
</reference>
<sequence>MTRRPHPHMWLLGSGVLFASQNVSRNTENFIDVFSAMLGVCCKGGLAVEYQSRTRLAHDFATEVTDWPQVLGGDRVQGDHACNGPVCTEVVCACCERGNLGTECTWILFKVPITSNSMRTVSR</sequence>
<protein>
    <submittedName>
        <fullName evidence="1">Uncharacterized protein</fullName>
    </submittedName>
</protein>
<accession>A0A9P7DET5</accession>
<organism evidence="1 2">
    <name type="scientific">Suillus subaureus</name>
    <dbReference type="NCBI Taxonomy" id="48587"/>
    <lineage>
        <taxon>Eukaryota</taxon>
        <taxon>Fungi</taxon>
        <taxon>Dikarya</taxon>
        <taxon>Basidiomycota</taxon>
        <taxon>Agaricomycotina</taxon>
        <taxon>Agaricomycetes</taxon>
        <taxon>Agaricomycetidae</taxon>
        <taxon>Boletales</taxon>
        <taxon>Suillineae</taxon>
        <taxon>Suillaceae</taxon>
        <taxon>Suillus</taxon>
    </lineage>
</organism>
<dbReference type="RefSeq" id="XP_041184792.1">
    <property type="nucleotide sequence ID" value="XM_041344406.1"/>
</dbReference>
<dbReference type="EMBL" id="JABBWG010000609">
    <property type="protein sequence ID" value="KAG1791284.1"/>
    <property type="molecule type" value="Genomic_DNA"/>
</dbReference>
<keyword evidence="2" id="KW-1185">Reference proteome</keyword>
<proteinExistence type="predicted"/>
<name>A0A9P7DET5_9AGAM</name>
<evidence type="ECO:0000313" key="2">
    <source>
        <dbReference type="Proteomes" id="UP000807769"/>
    </source>
</evidence>
<dbReference type="Proteomes" id="UP000807769">
    <property type="component" value="Unassembled WGS sequence"/>
</dbReference>
<evidence type="ECO:0000313" key="1">
    <source>
        <dbReference type="EMBL" id="KAG1791284.1"/>
    </source>
</evidence>
<dbReference type="GeneID" id="64638422"/>